<dbReference type="AlphaFoldDB" id="A0A816KMQ7"/>
<proteinExistence type="predicted"/>
<accession>A0A816KMQ7</accession>
<evidence type="ECO:0000313" key="1">
    <source>
        <dbReference type="EMBL" id="CAF1920897.1"/>
    </source>
</evidence>
<organism evidence="1">
    <name type="scientific">Brassica napus</name>
    <name type="common">Rape</name>
    <dbReference type="NCBI Taxonomy" id="3708"/>
    <lineage>
        <taxon>Eukaryota</taxon>
        <taxon>Viridiplantae</taxon>
        <taxon>Streptophyta</taxon>
        <taxon>Embryophyta</taxon>
        <taxon>Tracheophyta</taxon>
        <taxon>Spermatophyta</taxon>
        <taxon>Magnoliopsida</taxon>
        <taxon>eudicotyledons</taxon>
        <taxon>Gunneridae</taxon>
        <taxon>Pentapetalae</taxon>
        <taxon>rosids</taxon>
        <taxon>malvids</taxon>
        <taxon>Brassicales</taxon>
        <taxon>Brassicaceae</taxon>
        <taxon>Brassiceae</taxon>
        <taxon>Brassica</taxon>
    </lineage>
</organism>
<dbReference type="Proteomes" id="UP001295469">
    <property type="component" value="Chromosome C02"/>
</dbReference>
<sequence>MRLACPTYIEDIGNLTNGRKASFRFQKVHRSCNSHADNLELEKIAKGIWRKLMFSKEENMREDEYVNVLEHQQKQKFLEWMKNQSELAGNVACSSISRFVWHTMSKTWKPKYDNEDECSLLIQFI</sequence>
<gene>
    <name evidence="1" type="ORF">DARMORV10_C02P58460.1</name>
</gene>
<name>A0A816KMQ7_BRANA</name>
<protein>
    <submittedName>
        <fullName evidence="1">(rape) hypothetical protein</fullName>
    </submittedName>
</protein>
<reference evidence="1" key="1">
    <citation type="submission" date="2021-01" db="EMBL/GenBank/DDBJ databases">
        <authorList>
            <consortium name="Genoscope - CEA"/>
            <person name="William W."/>
        </authorList>
    </citation>
    <scope>NUCLEOTIDE SEQUENCE</scope>
</reference>
<dbReference type="EMBL" id="HG994366">
    <property type="protein sequence ID" value="CAF1920897.1"/>
    <property type="molecule type" value="Genomic_DNA"/>
</dbReference>